<dbReference type="OrthoDB" id="7700939at2759"/>
<name>A0A6H5IZU3_9HYME</name>
<proteinExistence type="predicted"/>
<accession>A0A6H5IZU3</accession>
<dbReference type="EMBL" id="CADCXV010001156">
    <property type="protein sequence ID" value="CAB0042114.1"/>
    <property type="molecule type" value="Genomic_DNA"/>
</dbReference>
<dbReference type="AlphaFoldDB" id="A0A6H5IZU3"/>
<dbReference type="PANTHER" id="PTHR46579">
    <property type="entry name" value="F5/8 TYPE C DOMAIN-CONTAINING PROTEIN-RELATED"/>
    <property type="match status" value="1"/>
</dbReference>
<reference evidence="1 2" key="1">
    <citation type="submission" date="2020-02" db="EMBL/GenBank/DDBJ databases">
        <authorList>
            <person name="Ferguson B K."/>
        </authorList>
    </citation>
    <scope>NUCLEOTIDE SEQUENCE [LARGE SCALE GENOMIC DNA]</scope>
</reference>
<evidence type="ECO:0000313" key="2">
    <source>
        <dbReference type="Proteomes" id="UP000479190"/>
    </source>
</evidence>
<organism evidence="1 2">
    <name type="scientific">Trichogramma brassicae</name>
    <dbReference type="NCBI Taxonomy" id="86971"/>
    <lineage>
        <taxon>Eukaryota</taxon>
        <taxon>Metazoa</taxon>
        <taxon>Ecdysozoa</taxon>
        <taxon>Arthropoda</taxon>
        <taxon>Hexapoda</taxon>
        <taxon>Insecta</taxon>
        <taxon>Pterygota</taxon>
        <taxon>Neoptera</taxon>
        <taxon>Endopterygota</taxon>
        <taxon>Hymenoptera</taxon>
        <taxon>Apocrita</taxon>
        <taxon>Proctotrupomorpha</taxon>
        <taxon>Chalcidoidea</taxon>
        <taxon>Trichogrammatidae</taxon>
        <taxon>Trichogramma</taxon>
    </lineage>
</organism>
<keyword evidence="2" id="KW-1185">Reference proteome</keyword>
<evidence type="ECO:0000313" key="1">
    <source>
        <dbReference type="EMBL" id="CAB0042114.1"/>
    </source>
</evidence>
<gene>
    <name evidence="1" type="ORF">TBRA_LOCUS13755</name>
</gene>
<protein>
    <submittedName>
        <fullName evidence="1">Uncharacterized protein</fullName>
    </submittedName>
</protein>
<sequence length="178" mass="19790">MEEVHGKHALTYNVHILLHLCSSVLNWGPVWTNSTFCFESANRYTLQAIKSARGANHQVKKELQLHSQGSTRDARSRGLALLATMVQPTIFDPHSLTSQTLLPVVCTRACDDLRSEFNMSPGTGRSRRHVVRHSRKATVAPATMVATRSHENSELDASMTRRLRASTFAYSATSHPLP</sequence>
<dbReference type="Proteomes" id="UP000479190">
    <property type="component" value="Unassembled WGS sequence"/>
</dbReference>
<dbReference type="PANTHER" id="PTHR46579:SF1">
    <property type="entry name" value="F5_8 TYPE C DOMAIN-CONTAINING PROTEIN"/>
    <property type="match status" value="1"/>
</dbReference>